<evidence type="ECO:0000256" key="1">
    <source>
        <dbReference type="ARBA" id="ARBA00004651"/>
    </source>
</evidence>
<accession>A0AB39BNY1</accession>
<organism evidence="7">
    <name type="scientific">Alkalihalophilus sp. As8PL</name>
    <dbReference type="NCBI Taxonomy" id="3237103"/>
    <lineage>
        <taxon>Bacteria</taxon>
        <taxon>Bacillati</taxon>
        <taxon>Bacillota</taxon>
        <taxon>Bacilli</taxon>
        <taxon>Bacillales</taxon>
        <taxon>Bacillaceae</taxon>
        <taxon>Alkalihalophilus</taxon>
    </lineage>
</organism>
<dbReference type="AlphaFoldDB" id="A0AB39BNY1"/>
<feature type="transmembrane region" description="Helical" evidence="6">
    <location>
        <begin position="77"/>
        <end position="101"/>
    </location>
</feature>
<keyword evidence="2" id="KW-1003">Cell membrane</keyword>
<feature type="transmembrane region" description="Helical" evidence="6">
    <location>
        <begin position="107"/>
        <end position="127"/>
    </location>
</feature>
<evidence type="ECO:0000256" key="4">
    <source>
        <dbReference type="ARBA" id="ARBA00022989"/>
    </source>
</evidence>
<feature type="transmembrane region" description="Helical" evidence="6">
    <location>
        <begin position="38"/>
        <end position="56"/>
    </location>
</feature>
<dbReference type="InterPro" id="IPR039072">
    <property type="entry name" value="ATP_synth_I_Bacilli"/>
</dbReference>
<evidence type="ECO:0000313" key="7">
    <source>
        <dbReference type="EMBL" id="XDI35527.1"/>
    </source>
</evidence>
<sequence length="133" mass="15003">MSNMTSLEGKMRQQTIITSILLVLFLIGYLVTPFSEQFLGLLLGLSVSFLNLWTTYRKAQVVGMVADRRRKQSFLPFILAGFGFGIRIILTISAVYLALIYPDKLDVISVIAGLALIYVIIILDMLVQFVRKR</sequence>
<gene>
    <name evidence="7" type="ORF">AB3N04_12465</name>
</gene>
<feature type="transmembrane region" description="Helical" evidence="6">
    <location>
        <begin position="15"/>
        <end position="32"/>
    </location>
</feature>
<evidence type="ECO:0000256" key="5">
    <source>
        <dbReference type="ARBA" id="ARBA00023136"/>
    </source>
</evidence>
<protein>
    <submittedName>
        <fullName evidence="7">ATP synthase subunit I</fullName>
    </submittedName>
</protein>
<evidence type="ECO:0000256" key="6">
    <source>
        <dbReference type="SAM" id="Phobius"/>
    </source>
</evidence>
<name>A0AB39BNY1_9BACI</name>
<keyword evidence="3 6" id="KW-0812">Transmembrane</keyword>
<comment type="subcellular location">
    <subcellularLocation>
        <location evidence="1">Cell membrane</location>
        <topology evidence="1">Multi-pass membrane protein</topology>
    </subcellularLocation>
</comment>
<dbReference type="RefSeq" id="WP_241773378.1">
    <property type="nucleotide sequence ID" value="NZ_CP162551.1"/>
</dbReference>
<keyword evidence="5 6" id="KW-0472">Membrane</keyword>
<dbReference type="Pfam" id="PF03899">
    <property type="entry name" value="ATP-synt_I"/>
    <property type="match status" value="1"/>
</dbReference>
<dbReference type="InterPro" id="IPR005598">
    <property type="entry name" value="ATP_synth_I"/>
</dbReference>
<keyword evidence="4 6" id="KW-1133">Transmembrane helix</keyword>
<evidence type="ECO:0000256" key="3">
    <source>
        <dbReference type="ARBA" id="ARBA00022692"/>
    </source>
</evidence>
<dbReference type="PANTHER" id="PTHR40035:SF1">
    <property type="entry name" value="ATP SYNTHASE PROTEIN I"/>
    <property type="match status" value="1"/>
</dbReference>
<dbReference type="EMBL" id="CP162551">
    <property type="protein sequence ID" value="XDI35527.1"/>
    <property type="molecule type" value="Genomic_DNA"/>
</dbReference>
<dbReference type="GO" id="GO:0005886">
    <property type="term" value="C:plasma membrane"/>
    <property type="evidence" value="ECO:0007669"/>
    <property type="project" value="UniProtKB-SubCell"/>
</dbReference>
<proteinExistence type="predicted"/>
<evidence type="ECO:0000256" key="2">
    <source>
        <dbReference type="ARBA" id="ARBA00022475"/>
    </source>
</evidence>
<reference evidence="7" key="1">
    <citation type="submission" date="2024-07" db="EMBL/GenBank/DDBJ databases">
        <title>Identification and characteristics of an arsenic-resistant bacterial isolate, which belongs to a novel species.</title>
        <authorList>
            <person name="Juszczyk A."/>
            <person name="Kowalczyk A."/>
            <person name="Was K."/>
            <person name="Kosowicz W."/>
            <person name="Budzyn A."/>
            <person name="Latowski D."/>
        </authorList>
    </citation>
    <scope>NUCLEOTIDE SEQUENCE</scope>
    <source>
        <strain evidence="7">As8PL</strain>
    </source>
</reference>
<dbReference type="PANTHER" id="PTHR40035">
    <property type="entry name" value="ATP SYNTHASE PROTEIN I"/>
    <property type="match status" value="1"/>
</dbReference>